<organism evidence="1 2">
    <name type="scientific">Mycolicibacillus koreensis</name>
    <dbReference type="NCBI Taxonomy" id="1069220"/>
    <lineage>
        <taxon>Bacteria</taxon>
        <taxon>Bacillati</taxon>
        <taxon>Actinomycetota</taxon>
        <taxon>Actinomycetes</taxon>
        <taxon>Mycobacteriales</taxon>
        <taxon>Mycobacteriaceae</taxon>
        <taxon>Mycolicibacillus</taxon>
    </lineage>
</organism>
<evidence type="ECO:0000313" key="1">
    <source>
        <dbReference type="EMBL" id="OSC32853.1"/>
    </source>
</evidence>
<comment type="caution">
    <text evidence="1">The sequence shown here is derived from an EMBL/GenBank/DDBJ whole genome shotgun (WGS) entry which is preliminary data.</text>
</comment>
<keyword evidence="2" id="KW-1185">Reference proteome</keyword>
<sequence length="125" mass="13140">MSAPTAEGEKVIDLADIVSAIAATPDPAGVTAQLVTAVAARAESAAAQGQTLAAVKTACDRVLRLVRDALLDSVDSVPGAYEGFVVFSRSGSRTLDYDKFKSRYPDAYRDLVRTGKDVLSVKYTG</sequence>
<dbReference type="EMBL" id="NCXO01000032">
    <property type="protein sequence ID" value="OSC32853.1"/>
    <property type="molecule type" value="Genomic_DNA"/>
</dbReference>
<dbReference type="Proteomes" id="UP000193577">
    <property type="component" value="Unassembled WGS sequence"/>
</dbReference>
<accession>A0A7I7SAM1</accession>
<evidence type="ECO:0000313" key="2">
    <source>
        <dbReference type="Proteomes" id="UP000193577"/>
    </source>
</evidence>
<protein>
    <submittedName>
        <fullName evidence="1">Uncharacterized protein</fullName>
    </submittedName>
</protein>
<dbReference type="RefSeq" id="WP_085304596.1">
    <property type="nucleotide sequence ID" value="NZ_AP022594.1"/>
</dbReference>
<gene>
    <name evidence="1" type="ORF">B8W67_14135</name>
</gene>
<dbReference type="AlphaFoldDB" id="A0A7I7SAM1"/>
<reference evidence="1 2" key="1">
    <citation type="submission" date="2017-04" db="EMBL/GenBank/DDBJ databases">
        <title>The new phylogeny of genus Mycobacterium.</title>
        <authorList>
            <person name="Tortoli E."/>
            <person name="Trovato A."/>
            <person name="Cirillo D.M."/>
        </authorList>
    </citation>
    <scope>NUCLEOTIDE SEQUENCE [LARGE SCALE GENOMIC DNA]</scope>
    <source>
        <strain evidence="1 2">KCTC 19819</strain>
    </source>
</reference>
<name>A0A7I7SAM1_9MYCO</name>
<proteinExistence type="predicted"/>
<dbReference type="OrthoDB" id="4763901at2"/>